<dbReference type="Proteomes" id="UP000297245">
    <property type="component" value="Unassembled WGS sequence"/>
</dbReference>
<evidence type="ECO:0000256" key="3">
    <source>
        <dbReference type="ARBA" id="ARBA00023235"/>
    </source>
</evidence>
<evidence type="ECO:0000256" key="1">
    <source>
        <dbReference type="ARBA" id="ARBA00005446"/>
    </source>
</evidence>
<evidence type="ECO:0000256" key="2">
    <source>
        <dbReference type="ARBA" id="ARBA00023125"/>
    </source>
</evidence>
<evidence type="ECO:0000256" key="4">
    <source>
        <dbReference type="ARBA" id="ARBA00034617"/>
    </source>
</evidence>
<proteinExistence type="inferred from homology"/>
<evidence type="ECO:0000313" key="8">
    <source>
        <dbReference type="Proteomes" id="UP000297245"/>
    </source>
</evidence>
<keyword evidence="7" id="KW-0378">Hydrolase</keyword>
<reference evidence="7 8" key="1">
    <citation type="journal article" date="2019" name="Nat. Ecol. Evol.">
        <title>Megaphylogeny resolves global patterns of mushroom evolution.</title>
        <authorList>
            <person name="Varga T."/>
            <person name="Krizsan K."/>
            <person name="Foldi C."/>
            <person name="Dima B."/>
            <person name="Sanchez-Garcia M."/>
            <person name="Sanchez-Ramirez S."/>
            <person name="Szollosi G.J."/>
            <person name="Szarkandi J.G."/>
            <person name="Papp V."/>
            <person name="Albert L."/>
            <person name="Andreopoulos W."/>
            <person name="Angelini C."/>
            <person name="Antonin V."/>
            <person name="Barry K.W."/>
            <person name="Bougher N.L."/>
            <person name="Buchanan P."/>
            <person name="Buyck B."/>
            <person name="Bense V."/>
            <person name="Catcheside P."/>
            <person name="Chovatia M."/>
            <person name="Cooper J."/>
            <person name="Damon W."/>
            <person name="Desjardin D."/>
            <person name="Finy P."/>
            <person name="Geml J."/>
            <person name="Haridas S."/>
            <person name="Hughes K."/>
            <person name="Justo A."/>
            <person name="Karasinski D."/>
            <person name="Kautmanova I."/>
            <person name="Kiss B."/>
            <person name="Kocsube S."/>
            <person name="Kotiranta H."/>
            <person name="LaButti K.M."/>
            <person name="Lechner B.E."/>
            <person name="Liimatainen K."/>
            <person name="Lipzen A."/>
            <person name="Lukacs Z."/>
            <person name="Mihaltcheva S."/>
            <person name="Morgado L.N."/>
            <person name="Niskanen T."/>
            <person name="Noordeloos M.E."/>
            <person name="Ohm R.A."/>
            <person name="Ortiz-Santana B."/>
            <person name="Ovrebo C."/>
            <person name="Racz N."/>
            <person name="Riley R."/>
            <person name="Savchenko A."/>
            <person name="Shiryaev A."/>
            <person name="Soop K."/>
            <person name="Spirin V."/>
            <person name="Szebenyi C."/>
            <person name="Tomsovsky M."/>
            <person name="Tulloss R.E."/>
            <person name="Uehling J."/>
            <person name="Grigoriev I.V."/>
            <person name="Vagvolgyi C."/>
            <person name="Papp T."/>
            <person name="Martin F.M."/>
            <person name="Miettinen O."/>
            <person name="Hibbett D.S."/>
            <person name="Nagy L.G."/>
        </authorList>
    </citation>
    <scope>NUCLEOTIDE SEQUENCE [LARGE SCALE GENOMIC DNA]</scope>
    <source>
        <strain evidence="7 8">CBS 962.96</strain>
    </source>
</reference>
<dbReference type="Gene3D" id="3.40.50.300">
    <property type="entry name" value="P-loop containing nucleotide triphosphate hydrolases"/>
    <property type="match status" value="2"/>
</dbReference>
<dbReference type="PROSITE" id="PS51192">
    <property type="entry name" value="HELICASE_ATP_BIND_1"/>
    <property type="match status" value="1"/>
</dbReference>
<feature type="domain" description="Helicase ATP-binding" evidence="6">
    <location>
        <begin position="36"/>
        <end position="223"/>
    </location>
</feature>
<comment type="catalytic activity">
    <reaction evidence="4">
        <text>Couples ATP hydrolysis with the unwinding of duplex DNA by translocating in the 3'-5' direction.</text>
        <dbReference type="EC" id="5.6.2.4"/>
    </reaction>
</comment>
<evidence type="ECO:0000256" key="5">
    <source>
        <dbReference type="ARBA" id="ARBA00034808"/>
    </source>
</evidence>
<dbReference type="InterPro" id="IPR011545">
    <property type="entry name" value="DEAD/DEAH_box_helicase_dom"/>
</dbReference>
<dbReference type="OrthoDB" id="10261556at2759"/>
<dbReference type="SUPFAM" id="SSF52540">
    <property type="entry name" value="P-loop containing nucleoside triphosphate hydrolases"/>
    <property type="match status" value="2"/>
</dbReference>
<name>A0A4S8MMS0_DENBC</name>
<dbReference type="GO" id="GO:0006281">
    <property type="term" value="P:DNA repair"/>
    <property type="evidence" value="ECO:0007669"/>
    <property type="project" value="TreeGrafter"/>
</dbReference>
<dbReference type="PANTHER" id="PTHR13710">
    <property type="entry name" value="DNA HELICASE RECQ FAMILY MEMBER"/>
    <property type="match status" value="1"/>
</dbReference>
<dbReference type="SMART" id="SM00487">
    <property type="entry name" value="DEXDc"/>
    <property type="match status" value="1"/>
</dbReference>
<dbReference type="GO" id="GO:0043138">
    <property type="term" value="F:3'-5' DNA helicase activity"/>
    <property type="evidence" value="ECO:0007669"/>
    <property type="project" value="UniProtKB-EC"/>
</dbReference>
<sequence length="336" mass="37897">MSQLRSVDPERLNKARRNLCSLFGIPSLREHQEEAGQNLIRGINTMYDVPTGGGKTLAFYYPLFYHWEPGNIDSECQKIILVISPLTALMDSQAKDLLNRGIPAKALHGDNICIQQTGIDSHAQAKYRMKYRVIFVSPEKVLSSEFHEKVLKNSVFRANCISVVIDEGHCIVEWGPDFRNDYDQLAKLRGRIPSTIPILVASATMPDDIRQSIQFKLGLGNDCIHVAVSNAKPNVALSVRILQHPQNTYADLMLLFPPLLNNVTDFPQTLIYVNHRQQAEEIQDFLRHHCPPGIPPEVFEFYHRSIDSGRKQAIQEGIQSGFYRCVIATDALGMVC</sequence>
<dbReference type="GO" id="GO:0006310">
    <property type="term" value="P:DNA recombination"/>
    <property type="evidence" value="ECO:0007669"/>
    <property type="project" value="TreeGrafter"/>
</dbReference>
<keyword evidence="2" id="KW-0238">DNA-binding</keyword>
<gene>
    <name evidence="7" type="ORF">K435DRAFT_649699</name>
</gene>
<dbReference type="PANTHER" id="PTHR13710:SF105">
    <property type="entry name" value="ATP-DEPENDENT DNA HELICASE Q1"/>
    <property type="match status" value="1"/>
</dbReference>
<dbReference type="InterPro" id="IPR014001">
    <property type="entry name" value="Helicase_ATP-bd"/>
</dbReference>
<keyword evidence="8" id="KW-1185">Reference proteome</keyword>
<dbReference type="AlphaFoldDB" id="A0A4S8MMS0"/>
<dbReference type="Pfam" id="PF00270">
    <property type="entry name" value="DEAD"/>
    <property type="match status" value="1"/>
</dbReference>
<evidence type="ECO:0000259" key="6">
    <source>
        <dbReference type="PROSITE" id="PS51192"/>
    </source>
</evidence>
<accession>A0A4S8MMS0</accession>
<dbReference type="InterPro" id="IPR027417">
    <property type="entry name" value="P-loop_NTPase"/>
</dbReference>
<dbReference type="EMBL" id="ML179058">
    <property type="protein sequence ID" value="THV04223.1"/>
    <property type="molecule type" value="Genomic_DNA"/>
</dbReference>
<evidence type="ECO:0000313" key="7">
    <source>
        <dbReference type="EMBL" id="THV04223.1"/>
    </source>
</evidence>
<dbReference type="GO" id="GO:0003677">
    <property type="term" value="F:DNA binding"/>
    <property type="evidence" value="ECO:0007669"/>
    <property type="project" value="UniProtKB-KW"/>
</dbReference>
<protein>
    <recommendedName>
        <fullName evidence="5">DNA 3'-5' helicase</fullName>
        <ecNumber evidence="5">5.6.2.4</ecNumber>
    </recommendedName>
</protein>
<dbReference type="GO" id="GO:0005737">
    <property type="term" value="C:cytoplasm"/>
    <property type="evidence" value="ECO:0007669"/>
    <property type="project" value="TreeGrafter"/>
</dbReference>
<dbReference type="GO" id="GO:0009378">
    <property type="term" value="F:four-way junction helicase activity"/>
    <property type="evidence" value="ECO:0007669"/>
    <property type="project" value="TreeGrafter"/>
</dbReference>
<keyword evidence="3" id="KW-0413">Isomerase</keyword>
<dbReference type="GO" id="GO:0005524">
    <property type="term" value="F:ATP binding"/>
    <property type="evidence" value="ECO:0007669"/>
    <property type="project" value="InterPro"/>
</dbReference>
<dbReference type="EC" id="5.6.2.4" evidence="5"/>
<comment type="similarity">
    <text evidence="1">Belongs to the helicase family. RecQ subfamily.</text>
</comment>
<organism evidence="7 8">
    <name type="scientific">Dendrothele bispora (strain CBS 962.96)</name>
    <dbReference type="NCBI Taxonomy" id="1314807"/>
    <lineage>
        <taxon>Eukaryota</taxon>
        <taxon>Fungi</taxon>
        <taxon>Dikarya</taxon>
        <taxon>Basidiomycota</taxon>
        <taxon>Agaricomycotina</taxon>
        <taxon>Agaricomycetes</taxon>
        <taxon>Agaricomycetidae</taxon>
        <taxon>Agaricales</taxon>
        <taxon>Agaricales incertae sedis</taxon>
        <taxon>Dendrothele</taxon>
    </lineage>
</organism>
<dbReference type="GO" id="GO:0016787">
    <property type="term" value="F:hydrolase activity"/>
    <property type="evidence" value="ECO:0007669"/>
    <property type="project" value="UniProtKB-KW"/>
</dbReference>
<dbReference type="GO" id="GO:0005694">
    <property type="term" value="C:chromosome"/>
    <property type="evidence" value="ECO:0007669"/>
    <property type="project" value="TreeGrafter"/>
</dbReference>